<dbReference type="GO" id="GO:0003677">
    <property type="term" value="F:DNA binding"/>
    <property type="evidence" value="ECO:0007669"/>
    <property type="project" value="UniProtKB-KW"/>
</dbReference>
<evidence type="ECO:0000259" key="2">
    <source>
        <dbReference type="PROSITE" id="PS50937"/>
    </source>
</evidence>
<keyword evidence="1 3" id="KW-0238">DNA-binding</keyword>
<comment type="caution">
    <text evidence="3">The sequence shown here is derived from an EMBL/GenBank/DDBJ whole genome shotgun (WGS) entry which is preliminary data.</text>
</comment>
<reference evidence="3 4" key="1">
    <citation type="submission" date="2020-08" db="EMBL/GenBank/DDBJ databases">
        <title>Genomic Encyclopedia of Type Strains, Phase IV (KMG-IV): sequencing the most valuable type-strain genomes for metagenomic binning, comparative biology and taxonomic classification.</title>
        <authorList>
            <person name="Goeker M."/>
        </authorList>
    </citation>
    <scope>NUCLEOTIDE SEQUENCE [LARGE SCALE GENOMIC DNA]</scope>
    <source>
        <strain evidence="3 4">DSM 44197</strain>
    </source>
</reference>
<name>A0A7W3LM24_ACTNM</name>
<dbReference type="Pfam" id="PF13411">
    <property type="entry name" value="MerR_1"/>
    <property type="match status" value="1"/>
</dbReference>
<dbReference type="PRINTS" id="PR00040">
    <property type="entry name" value="HTHMERR"/>
</dbReference>
<dbReference type="SMART" id="SM00422">
    <property type="entry name" value="HTH_MERR"/>
    <property type="match status" value="1"/>
</dbReference>
<dbReference type="PANTHER" id="PTHR30204:SF93">
    <property type="entry name" value="HTH MERR-TYPE DOMAIN-CONTAINING PROTEIN"/>
    <property type="match status" value="1"/>
</dbReference>
<protein>
    <submittedName>
        <fullName evidence="3">DNA-binding transcriptional MerR regulator</fullName>
    </submittedName>
</protein>
<gene>
    <name evidence="3" type="ORF">HNR61_002133</name>
</gene>
<dbReference type="InterPro" id="IPR000551">
    <property type="entry name" value="MerR-type_HTH_dom"/>
</dbReference>
<dbReference type="InterPro" id="IPR047057">
    <property type="entry name" value="MerR_fam"/>
</dbReference>
<dbReference type="CDD" id="cd00592">
    <property type="entry name" value="HTH_MerR-like"/>
    <property type="match status" value="1"/>
</dbReference>
<dbReference type="Gene3D" id="1.10.1660.10">
    <property type="match status" value="1"/>
</dbReference>
<feature type="domain" description="HTH merR-type" evidence="2">
    <location>
        <begin position="6"/>
        <end position="75"/>
    </location>
</feature>
<dbReference type="Proteomes" id="UP000572680">
    <property type="component" value="Unassembled WGS sequence"/>
</dbReference>
<keyword evidence="4" id="KW-1185">Reference proteome</keyword>
<accession>A0A7W3LM24</accession>
<evidence type="ECO:0000256" key="1">
    <source>
        <dbReference type="ARBA" id="ARBA00023125"/>
    </source>
</evidence>
<evidence type="ECO:0000313" key="4">
    <source>
        <dbReference type="Proteomes" id="UP000572680"/>
    </source>
</evidence>
<dbReference type="SUPFAM" id="SSF46955">
    <property type="entry name" value="Putative DNA-binding domain"/>
    <property type="match status" value="1"/>
</dbReference>
<dbReference type="EMBL" id="JACJIA010000002">
    <property type="protein sequence ID" value="MBA8950520.1"/>
    <property type="molecule type" value="Genomic_DNA"/>
</dbReference>
<dbReference type="GO" id="GO:0003700">
    <property type="term" value="F:DNA-binding transcription factor activity"/>
    <property type="evidence" value="ECO:0007669"/>
    <property type="project" value="InterPro"/>
</dbReference>
<sequence length="316" mass="35186">MDGDTFYTIGELARRTGLPVRTIRFYSDAGLVPPSTRSGGGYRLYDVTAVARLDLVRTLRELDVDLPTVRRVLDHEVDLADVAAAHVRAIDVQIDALRLRRAVLRAVARRRSGPREMELMHRLAKLSDEERRRLITDFVDATFEGLESAPGFADRMRAAVPELPDDPTPEQVEAWVELAELVQDPGFRASVRRMAEYQHSEMARGDDTGEALRSHNGELMDLVQRRAGAAREAGLAPASPEAAAVVDEVVAGFAAAAGRDDDPAFRAELLERCEIGDDPRTERYWRLLGVINGWPEFPELSPAYSWFVEALRVRVG</sequence>
<evidence type="ECO:0000313" key="3">
    <source>
        <dbReference type="EMBL" id="MBA8950520.1"/>
    </source>
</evidence>
<proteinExistence type="predicted"/>
<dbReference type="InterPro" id="IPR009061">
    <property type="entry name" value="DNA-bd_dom_put_sf"/>
</dbReference>
<dbReference type="AlphaFoldDB" id="A0A7W3LM24"/>
<dbReference type="PANTHER" id="PTHR30204">
    <property type="entry name" value="REDOX-CYCLING DRUG-SENSING TRANSCRIPTIONAL ACTIVATOR SOXR"/>
    <property type="match status" value="1"/>
</dbReference>
<organism evidence="3 4">
    <name type="scientific">Actinomadura namibiensis</name>
    <dbReference type="NCBI Taxonomy" id="182080"/>
    <lineage>
        <taxon>Bacteria</taxon>
        <taxon>Bacillati</taxon>
        <taxon>Actinomycetota</taxon>
        <taxon>Actinomycetes</taxon>
        <taxon>Streptosporangiales</taxon>
        <taxon>Thermomonosporaceae</taxon>
        <taxon>Actinomadura</taxon>
    </lineage>
</organism>
<dbReference type="PROSITE" id="PS50937">
    <property type="entry name" value="HTH_MERR_2"/>
    <property type="match status" value="1"/>
</dbReference>
<dbReference type="RefSeq" id="WP_182842923.1">
    <property type="nucleotide sequence ID" value="NZ_BAAALP010000057.1"/>
</dbReference>